<dbReference type="AlphaFoldDB" id="A0A6J6XZN2"/>
<gene>
    <name evidence="1" type="ORF">UFOPK3010_00606</name>
</gene>
<accession>A0A6J6XZN2</accession>
<sequence>MIASLEFSDARVDLLNDAATLVSENDRVLLPAEHFDDCWVHGHIAGDHVLIGVTHAAGDEANEHLVGFWFVELDFFDLVFGMRAVQDGCSCPHGNS</sequence>
<proteinExistence type="predicted"/>
<protein>
    <submittedName>
        <fullName evidence="1">Unannotated protein</fullName>
    </submittedName>
</protein>
<evidence type="ECO:0000313" key="1">
    <source>
        <dbReference type="EMBL" id="CAB4801024.1"/>
    </source>
</evidence>
<reference evidence="1" key="1">
    <citation type="submission" date="2020-05" db="EMBL/GenBank/DDBJ databases">
        <authorList>
            <person name="Chiriac C."/>
            <person name="Salcher M."/>
            <person name="Ghai R."/>
            <person name="Kavagutti S V."/>
        </authorList>
    </citation>
    <scope>NUCLEOTIDE SEQUENCE</scope>
</reference>
<dbReference type="EMBL" id="CAFAAM010000062">
    <property type="protein sequence ID" value="CAB4801024.1"/>
    <property type="molecule type" value="Genomic_DNA"/>
</dbReference>
<organism evidence="1">
    <name type="scientific">freshwater metagenome</name>
    <dbReference type="NCBI Taxonomy" id="449393"/>
    <lineage>
        <taxon>unclassified sequences</taxon>
        <taxon>metagenomes</taxon>
        <taxon>ecological metagenomes</taxon>
    </lineage>
</organism>
<name>A0A6J6XZN2_9ZZZZ</name>